<evidence type="ECO:0000256" key="1">
    <source>
        <dbReference type="ARBA" id="ARBA00000900"/>
    </source>
</evidence>
<dbReference type="InterPro" id="IPR044666">
    <property type="entry name" value="Cyclophilin_A-like"/>
</dbReference>
<reference evidence="16 17" key="1">
    <citation type="submission" date="2020-10" db="EMBL/GenBank/DDBJ databases">
        <title>The Coptis chinensis genome and diversification of protoberbering-type alkaloids.</title>
        <authorList>
            <person name="Wang B."/>
            <person name="Shu S."/>
            <person name="Song C."/>
            <person name="Liu Y."/>
        </authorList>
    </citation>
    <scope>NUCLEOTIDE SEQUENCE [LARGE SCALE GENOMIC DNA]</scope>
    <source>
        <strain evidence="16">HL-2020</strain>
        <tissue evidence="16">Leaf</tissue>
    </source>
</reference>
<comment type="pathway">
    <text evidence="5">Protein modification; protein ubiquitination.</text>
</comment>
<dbReference type="AlphaFoldDB" id="A0A835M680"/>
<accession>A0A835M680</accession>
<evidence type="ECO:0000256" key="7">
    <source>
        <dbReference type="ARBA" id="ARBA00022679"/>
    </source>
</evidence>
<evidence type="ECO:0000256" key="10">
    <source>
        <dbReference type="ARBA" id="ARBA00023186"/>
    </source>
</evidence>
<keyword evidence="8" id="KW-0833">Ubl conjugation pathway</keyword>
<evidence type="ECO:0000256" key="12">
    <source>
        <dbReference type="ARBA" id="ARBA00023242"/>
    </source>
</evidence>
<dbReference type="Pfam" id="PF00160">
    <property type="entry name" value="Pro_isomerase"/>
    <property type="match status" value="1"/>
</dbReference>
<dbReference type="Gene3D" id="2.40.100.10">
    <property type="entry name" value="Cyclophilin-like"/>
    <property type="match status" value="1"/>
</dbReference>
<evidence type="ECO:0008006" key="18">
    <source>
        <dbReference type="Google" id="ProtNLM"/>
    </source>
</evidence>
<keyword evidence="7" id="KW-0808">Transferase</keyword>
<evidence type="ECO:0000313" key="17">
    <source>
        <dbReference type="Proteomes" id="UP000631114"/>
    </source>
</evidence>
<dbReference type="InterPro" id="IPR002130">
    <property type="entry name" value="Cyclophilin-type_PPIase_dom"/>
</dbReference>
<keyword evidence="17" id="KW-1185">Reference proteome</keyword>
<name>A0A835M680_9MAGN</name>
<dbReference type="GO" id="GO:0003755">
    <property type="term" value="F:peptidyl-prolyl cis-trans isomerase activity"/>
    <property type="evidence" value="ECO:0007669"/>
    <property type="project" value="UniProtKB-KW"/>
</dbReference>
<evidence type="ECO:0000256" key="3">
    <source>
        <dbReference type="ARBA" id="ARBA00003697"/>
    </source>
</evidence>
<evidence type="ECO:0000256" key="13">
    <source>
        <dbReference type="SAM" id="MobiDB-lite"/>
    </source>
</evidence>
<organism evidence="16 17">
    <name type="scientific">Coptis chinensis</name>
    <dbReference type="NCBI Taxonomy" id="261450"/>
    <lineage>
        <taxon>Eukaryota</taxon>
        <taxon>Viridiplantae</taxon>
        <taxon>Streptophyta</taxon>
        <taxon>Embryophyta</taxon>
        <taxon>Tracheophyta</taxon>
        <taxon>Spermatophyta</taxon>
        <taxon>Magnoliopsida</taxon>
        <taxon>Ranunculales</taxon>
        <taxon>Ranunculaceae</taxon>
        <taxon>Coptidoideae</taxon>
        <taxon>Coptis</taxon>
    </lineage>
</organism>
<dbReference type="GO" id="GO:0071013">
    <property type="term" value="C:catalytic step 2 spliceosome"/>
    <property type="evidence" value="ECO:0007669"/>
    <property type="project" value="TreeGrafter"/>
</dbReference>
<feature type="domain" description="U-box" evidence="15">
    <location>
        <begin position="34"/>
        <end position="107"/>
    </location>
</feature>
<evidence type="ECO:0000256" key="9">
    <source>
        <dbReference type="ARBA" id="ARBA00023110"/>
    </source>
</evidence>
<dbReference type="InterPro" id="IPR026951">
    <property type="entry name" value="PPIL2_U-box_dom"/>
</dbReference>
<evidence type="ECO:0000256" key="4">
    <source>
        <dbReference type="ARBA" id="ARBA00004123"/>
    </source>
</evidence>
<feature type="region of interest" description="Disordered" evidence="13">
    <location>
        <begin position="573"/>
        <end position="595"/>
    </location>
</feature>
<evidence type="ECO:0000259" key="14">
    <source>
        <dbReference type="PROSITE" id="PS50072"/>
    </source>
</evidence>
<keyword evidence="12" id="KW-0539">Nucleus</keyword>
<dbReference type="GO" id="GO:0000209">
    <property type="term" value="P:protein polyubiquitination"/>
    <property type="evidence" value="ECO:0007669"/>
    <property type="project" value="TreeGrafter"/>
</dbReference>
<comment type="function">
    <text evidence="3">May catalyze the cis-trans isomerization of proline imidic peptide bonds in oligopeptides thereby assisting the folding of proteins. May also function as a chaperone, playing a role in intracellular transport of proteins. May also have a protein ubiquitin ligase activity acting as an E3 ubiquitin protein ligase or as a ubiquitin-ubiquitin ligase promoting elongation of ubiquitin chains on proteins.</text>
</comment>
<dbReference type="CDD" id="cd16663">
    <property type="entry name" value="RING-Ubox_PPIL2"/>
    <property type="match status" value="1"/>
</dbReference>
<dbReference type="Proteomes" id="UP000631114">
    <property type="component" value="Unassembled WGS sequence"/>
</dbReference>
<dbReference type="CDD" id="cd01923">
    <property type="entry name" value="cyclophilin_RING"/>
    <property type="match status" value="1"/>
</dbReference>
<comment type="catalytic activity">
    <reaction evidence="1">
        <text>S-ubiquitinyl-[E2 ubiquitin-conjugating enzyme]-L-cysteine + [acceptor protein]-L-lysine = [E2 ubiquitin-conjugating enzyme]-L-cysteine + N(6)-ubiquitinyl-[acceptor protein]-L-lysine.</text>
        <dbReference type="EC" id="2.3.2.27"/>
    </reaction>
</comment>
<evidence type="ECO:0000256" key="5">
    <source>
        <dbReference type="ARBA" id="ARBA00004906"/>
    </source>
</evidence>
<gene>
    <name evidence="16" type="ORF">IFM89_016682</name>
</gene>
<dbReference type="InterPro" id="IPR029000">
    <property type="entry name" value="Cyclophilin-like_dom_sf"/>
</dbReference>
<dbReference type="PRINTS" id="PR00153">
    <property type="entry name" value="CSAPPISMRASE"/>
</dbReference>
<feature type="compositionally biased region" description="Polar residues" evidence="13">
    <location>
        <begin position="546"/>
        <end position="555"/>
    </location>
</feature>
<dbReference type="SUPFAM" id="SSF57850">
    <property type="entry name" value="RING/U-box"/>
    <property type="match status" value="1"/>
</dbReference>
<dbReference type="PROSITE" id="PS50072">
    <property type="entry name" value="CSA_PPIASE_2"/>
    <property type="match status" value="1"/>
</dbReference>
<dbReference type="EMBL" id="JADFTS010000002">
    <property type="protein sequence ID" value="KAF9621188.1"/>
    <property type="molecule type" value="Genomic_DNA"/>
</dbReference>
<keyword evidence="11" id="KW-0413">Isomerase</keyword>
<dbReference type="InterPro" id="IPR013083">
    <property type="entry name" value="Znf_RING/FYVE/PHD"/>
</dbReference>
<comment type="subcellular location">
    <subcellularLocation>
        <location evidence="4">Nucleus</location>
    </subcellularLocation>
</comment>
<dbReference type="UniPathway" id="UPA00143"/>
<dbReference type="Gene3D" id="3.30.40.10">
    <property type="entry name" value="Zinc/RING finger domain, C3HC4 (zinc finger)"/>
    <property type="match status" value="1"/>
</dbReference>
<dbReference type="PANTHER" id="PTHR45625:SF1">
    <property type="entry name" value="RING-TYPE E3 UBIQUITIN-PROTEIN LIGASE PPIL2"/>
    <property type="match status" value="1"/>
</dbReference>
<evidence type="ECO:0000259" key="15">
    <source>
        <dbReference type="PROSITE" id="PS51698"/>
    </source>
</evidence>
<dbReference type="GO" id="GO:0061630">
    <property type="term" value="F:ubiquitin protein ligase activity"/>
    <property type="evidence" value="ECO:0007669"/>
    <property type="project" value="UniProtKB-EC"/>
</dbReference>
<dbReference type="FunFam" id="3.30.40.10:FF:000079">
    <property type="entry name" value="Peptidyl-prolyl cis-trans isomerase 2"/>
    <property type="match status" value="1"/>
</dbReference>
<comment type="caution">
    <text evidence="16">The sequence shown here is derived from an EMBL/GenBank/DDBJ whole genome shotgun (WGS) entry which is preliminary data.</text>
</comment>
<evidence type="ECO:0000256" key="11">
    <source>
        <dbReference type="ARBA" id="ARBA00023235"/>
    </source>
</evidence>
<dbReference type="SUPFAM" id="SSF50891">
    <property type="entry name" value="Cyclophilin-like"/>
    <property type="match status" value="1"/>
</dbReference>
<sequence length="607" mass="66796">MGKKQHSKDRMFLTKTEWATEWGGAKSKEVVPFKRLPYYCCSLTFTPFQDPVCTIDGSVFDILHIMPYIKKYGKHPVTGVPLKPQDLIPLTFHKNSDGEFHCPVLNKAFTEFTHIVAVKTTGNVFCYEAIKELNIKTKNWKELLTDEPFTKEDLITIQNPNRLDSKVLVEFDHVRNRLQLDDEELNKMSSDPAYNINVIGDIKEMLKELGTEKGKQTALHGGGGEKAINERAAALAAVLSARSRIKEDSKSSKNGPQAYSIVDAASASVHGRSAAAAKATSSDKTAARIAMHMAGDRTPVNAKMVKSRYTTGAASRSFTSTSYDPVTTNEYEYVKVEKNPKKKGYVQMHTTHGDLNIELHCDITPRACENFITLCERGYYNGIVFHRNIRNFMIQGGDPTGTGSGGESIWGKPFKDELNSKLVHSGRGVVSMANSGPHTNGSQFFILYKSANHLNFKHTVFGGVVGGLTTLAVMEKVPVDDDDRPLAHPHIRAFNCMASESILEEIKITSVTVFVNPYAEPDEEEEDSNKNEQSTVDEENDKMGSWYSNPGTGATDSAAVGRGVGKYLTARSTPTAALTDSGLEGNGIPKKRKVGGSGVEYKNFSAW</sequence>
<evidence type="ECO:0000313" key="16">
    <source>
        <dbReference type="EMBL" id="KAF9621188.1"/>
    </source>
</evidence>
<protein>
    <recommendedName>
        <fullName evidence="18">Peptidylprolyl isomerase</fullName>
    </recommendedName>
</protein>
<evidence type="ECO:0000256" key="8">
    <source>
        <dbReference type="ARBA" id="ARBA00022786"/>
    </source>
</evidence>
<evidence type="ECO:0000256" key="6">
    <source>
        <dbReference type="ARBA" id="ARBA00007930"/>
    </source>
</evidence>
<dbReference type="SMART" id="SM00504">
    <property type="entry name" value="Ubox"/>
    <property type="match status" value="1"/>
</dbReference>
<evidence type="ECO:0000256" key="2">
    <source>
        <dbReference type="ARBA" id="ARBA00000971"/>
    </source>
</evidence>
<dbReference type="FunFam" id="2.40.100.10:FF:000014">
    <property type="entry name" value="Peptidyl-prolyl cis-trans isomerase cyp65"/>
    <property type="match status" value="1"/>
</dbReference>
<dbReference type="InterPro" id="IPR003613">
    <property type="entry name" value="Ubox_domain"/>
</dbReference>
<dbReference type="PROSITE" id="PS51698">
    <property type="entry name" value="U_BOX"/>
    <property type="match status" value="1"/>
</dbReference>
<proteinExistence type="inferred from homology"/>
<dbReference type="PANTHER" id="PTHR45625">
    <property type="entry name" value="PEPTIDYL-PROLYL CIS-TRANS ISOMERASE-RELATED"/>
    <property type="match status" value="1"/>
</dbReference>
<keyword evidence="9" id="KW-0697">Rotamase</keyword>
<comment type="catalytic activity">
    <reaction evidence="2">
        <text>[protein]-peptidylproline (omega=180) = [protein]-peptidylproline (omega=0)</text>
        <dbReference type="Rhea" id="RHEA:16237"/>
        <dbReference type="Rhea" id="RHEA-COMP:10747"/>
        <dbReference type="Rhea" id="RHEA-COMP:10748"/>
        <dbReference type="ChEBI" id="CHEBI:83833"/>
        <dbReference type="ChEBI" id="CHEBI:83834"/>
        <dbReference type="EC" id="5.2.1.8"/>
    </reaction>
</comment>
<dbReference type="OrthoDB" id="30774at2759"/>
<keyword evidence="10" id="KW-0143">Chaperone</keyword>
<feature type="region of interest" description="Disordered" evidence="13">
    <location>
        <begin position="519"/>
        <end position="559"/>
    </location>
</feature>
<feature type="domain" description="PPIase cyclophilin-type" evidence="14">
    <location>
        <begin position="349"/>
        <end position="485"/>
    </location>
</feature>
<dbReference type="Pfam" id="PF04564">
    <property type="entry name" value="U-box"/>
    <property type="match status" value="1"/>
</dbReference>
<comment type="similarity">
    <text evidence="6">Belongs to the cyclophilin-type PPIase family. PPIL2 subfamily.</text>
</comment>